<accession>A0ACC0IXP7</accession>
<protein>
    <submittedName>
        <fullName evidence="1">Uncharacterized protein</fullName>
    </submittedName>
</protein>
<organism evidence="1 2">
    <name type="scientific">Camellia lanceoleosa</name>
    <dbReference type="NCBI Taxonomy" id="1840588"/>
    <lineage>
        <taxon>Eukaryota</taxon>
        <taxon>Viridiplantae</taxon>
        <taxon>Streptophyta</taxon>
        <taxon>Embryophyta</taxon>
        <taxon>Tracheophyta</taxon>
        <taxon>Spermatophyta</taxon>
        <taxon>Magnoliopsida</taxon>
        <taxon>eudicotyledons</taxon>
        <taxon>Gunneridae</taxon>
        <taxon>Pentapetalae</taxon>
        <taxon>asterids</taxon>
        <taxon>Ericales</taxon>
        <taxon>Theaceae</taxon>
        <taxon>Camellia</taxon>
    </lineage>
</organism>
<name>A0ACC0IXP7_9ERIC</name>
<evidence type="ECO:0000313" key="2">
    <source>
        <dbReference type="Proteomes" id="UP001060215"/>
    </source>
</evidence>
<dbReference type="Proteomes" id="UP001060215">
    <property type="component" value="Chromosome 1"/>
</dbReference>
<evidence type="ECO:0000313" key="1">
    <source>
        <dbReference type="EMBL" id="KAI8028746.1"/>
    </source>
</evidence>
<dbReference type="EMBL" id="CM045758">
    <property type="protein sequence ID" value="KAI8028746.1"/>
    <property type="molecule type" value="Genomic_DNA"/>
</dbReference>
<sequence length="43" mass="4391">MEVEAAVVGNDGGGKSNGESGRRCRLRSPTMTTVEAAVLGNGR</sequence>
<keyword evidence="2" id="KW-1185">Reference proteome</keyword>
<reference evidence="1 2" key="1">
    <citation type="journal article" date="2022" name="Plant J.">
        <title>Chromosome-level genome of Camellia lanceoleosa provides a valuable resource for understanding genome evolution and self-incompatibility.</title>
        <authorList>
            <person name="Gong W."/>
            <person name="Xiao S."/>
            <person name="Wang L."/>
            <person name="Liao Z."/>
            <person name="Chang Y."/>
            <person name="Mo W."/>
            <person name="Hu G."/>
            <person name="Li W."/>
            <person name="Zhao G."/>
            <person name="Zhu H."/>
            <person name="Hu X."/>
            <person name="Ji K."/>
            <person name="Xiang X."/>
            <person name="Song Q."/>
            <person name="Yuan D."/>
            <person name="Jin S."/>
            <person name="Zhang L."/>
        </authorList>
    </citation>
    <scope>NUCLEOTIDE SEQUENCE [LARGE SCALE GENOMIC DNA]</scope>
    <source>
        <strain evidence="1">SQ_2022a</strain>
    </source>
</reference>
<proteinExistence type="predicted"/>
<comment type="caution">
    <text evidence="1">The sequence shown here is derived from an EMBL/GenBank/DDBJ whole genome shotgun (WGS) entry which is preliminary data.</text>
</comment>
<gene>
    <name evidence="1" type="ORF">LOK49_LG01G04126</name>
</gene>